<comment type="caution">
    <text evidence="1">The sequence shown here is derived from an EMBL/GenBank/DDBJ whole genome shotgun (WGS) entry which is preliminary data.</text>
</comment>
<name>A0A1R1X7I6_9FUNG</name>
<protein>
    <submittedName>
        <fullName evidence="1">Uncharacterized protein</fullName>
    </submittedName>
</protein>
<feature type="non-terminal residue" evidence="1">
    <location>
        <position position="214"/>
    </location>
</feature>
<evidence type="ECO:0000313" key="2">
    <source>
        <dbReference type="Proteomes" id="UP000187429"/>
    </source>
</evidence>
<dbReference type="AlphaFoldDB" id="A0A1R1X7I6"/>
<proteinExistence type="predicted"/>
<dbReference type="InterPro" id="IPR043128">
    <property type="entry name" value="Rev_trsase/Diguanyl_cyclase"/>
</dbReference>
<evidence type="ECO:0000313" key="1">
    <source>
        <dbReference type="EMBL" id="OMJ10605.1"/>
    </source>
</evidence>
<dbReference type="Proteomes" id="UP000187429">
    <property type="component" value="Unassembled WGS sequence"/>
</dbReference>
<accession>A0A1R1X7I6</accession>
<dbReference type="EMBL" id="LSSM01006528">
    <property type="protein sequence ID" value="OMJ10605.1"/>
    <property type="molecule type" value="Genomic_DNA"/>
</dbReference>
<dbReference type="Gene3D" id="3.30.70.270">
    <property type="match status" value="1"/>
</dbReference>
<gene>
    <name evidence="1" type="ORF">AYI69_g10173</name>
</gene>
<reference evidence="2" key="1">
    <citation type="submission" date="2017-01" db="EMBL/GenBank/DDBJ databases">
        <authorList>
            <person name="Wang Y."/>
            <person name="White M."/>
            <person name="Kvist S."/>
            <person name="Moncalvo J.-M."/>
        </authorList>
    </citation>
    <scope>NUCLEOTIDE SEQUENCE [LARGE SCALE GENOMIC DNA]</scope>
    <source>
        <strain evidence="2">ID-206-W2</strain>
    </source>
</reference>
<sequence length="214" mass="24623">MKDNRADGSLWYTTRDEFKDGVATFCVSDSNDKRRFDKNTEYINNYTVIGSQIQSIQEDDRIINRLNSIDYIANVRTRYKKASEKTKPVAERSINYKTPVIITRHTNDDKSEYRLTDENISKIKIGAGNFTHSEQKYFRSVLKKYDKAFAFKSEDLDDGIIKGCAIDDKIIHENGVRNFVMDHINVVEQILITIIDAGLTINGEKCSFCVPEVE</sequence>
<organism evidence="1 2">
    <name type="scientific">Smittium culicis</name>
    <dbReference type="NCBI Taxonomy" id="133412"/>
    <lineage>
        <taxon>Eukaryota</taxon>
        <taxon>Fungi</taxon>
        <taxon>Fungi incertae sedis</taxon>
        <taxon>Zoopagomycota</taxon>
        <taxon>Kickxellomycotina</taxon>
        <taxon>Harpellomycetes</taxon>
        <taxon>Harpellales</taxon>
        <taxon>Legeriomycetaceae</taxon>
        <taxon>Smittium</taxon>
    </lineage>
</organism>
<keyword evidence="2" id="KW-1185">Reference proteome</keyword>